<keyword evidence="2" id="KW-1185">Reference proteome</keyword>
<comment type="caution">
    <text evidence="1">The sequence shown here is derived from an EMBL/GenBank/DDBJ whole genome shotgun (WGS) entry which is preliminary data.</text>
</comment>
<reference evidence="1" key="1">
    <citation type="submission" date="2022-12" db="EMBL/GenBank/DDBJ databases">
        <title>Genome sequence of SJ11.</title>
        <authorList>
            <person name="Woo H."/>
        </authorList>
    </citation>
    <scope>NUCLEOTIDE SEQUENCE</scope>
    <source>
        <strain evidence="1">SJ11</strain>
    </source>
</reference>
<proteinExistence type="predicted"/>
<dbReference type="RefSeq" id="WP_269414443.1">
    <property type="nucleotide sequence ID" value="NZ_JAPWGL010000001.1"/>
</dbReference>
<evidence type="ECO:0000313" key="2">
    <source>
        <dbReference type="Proteomes" id="UP001144341"/>
    </source>
</evidence>
<dbReference type="PROSITE" id="PS51257">
    <property type="entry name" value="PROKAR_LIPOPROTEIN"/>
    <property type="match status" value="1"/>
</dbReference>
<gene>
    <name evidence="1" type="ORF">O0931_04970</name>
</gene>
<organism evidence="1 2">
    <name type="scientific">Pedobacter rhodius</name>
    <dbReference type="NCBI Taxonomy" id="3004098"/>
    <lineage>
        <taxon>Bacteria</taxon>
        <taxon>Pseudomonadati</taxon>
        <taxon>Bacteroidota</taxon>
        <taxon>Sphingobacteriia</taxon>
        <taxon>Sphingobacteriales</taxon>
        <taxon>Sphingobacteriaceae</taxon>
        <taxon>Pedobacter</taxon>
    </lineage>
</organism>
<dbReference type="EMBL" id="JAPWGL010000001">
    <property type="protein sequence ID" value="MCZ4222643.1"/>
    <property type="molecule type" value="Genomic_DNA"/>
</dbReference>
<sequence>MKNTLYVTFITLIFLSCKSVEPLKGHEKYFGRPKEILIDSYSGIGELKKSNYQTIEQYDKKGRLVTLKSVGINFMCFKYDYDKHGNMIKLSFLDDKGTIIGETYKKYNKKSKLIYEESWRHNQEKKRSIIYSYNKKGKLSEAEATENGTLLHKETYQYRNGNTVVSTSFDSKNNKTNSRTKIAISNNIETVILQNGKGDTTSIYSNKFDRYGRKDGEERLYPKPTIQASHVKRILDSKNNCIVETITLNNGYISVEKRMITYW</sequence>
<evidence type="ECO:0000313" key="1">
    <source>
        <dbReference type="EMBL" id="MCZ4222643.1"/>
    </source>
</evidence>
<accession>A0ABT4KXP5</accession>
<dbReference type="Proteomes" id="UP001144341">
    <property type="component" value="Unassembled WGS sequence"/>
</dbReference>
<name>A0ABT4KXP5_9SPHI</name>
<protein>
    <recommendedName>
        <fullName evidence="3">YD repeat-containing protein</fullName>
    </recommendedName>
</protein>
<evidence type="ECO:0008006" key="3">
    <source>
        <dbReference type="Google" id="ProtNLM"/>
    </source>
</evidence>